<keyword evidence="3" id="KW-1185">Reference proteome</keyword>
<name>A0A6G4VEQ9_9ACTN</name>
<dbReference type="GO" id="GO:0035336">
    <property type="term" value="P:long-chain fatty-acyl-CoA metabolic process"/>
    <property type="evidence" value="ECO:0007669"/>
    <property type="project" value="TreeGrafter"/>
</dbReference>
<dbReference type="Pfam" id="PF07993">
    <property type="entry name" value="NAD_binding_4"/>
    <property type="match status" value="1"/>
</dbReference>
<evidence type="ECO:0000313" key="3">
    <source>
        <dbReference type="Proteomes" id="UP000472335"/>
    </source>
</evidence>
<dbReference type="Proteomes" id="UP000472335">
    <property type="component" value="Unassembled WGS sequence"/>
</dbReference>
<protein>
    <submittedName>
        <fullName evidence="2">Sugar nucleotide-binding protein</fullName>
    </submittedName>
</protein>
<dbReference type="InterPro" id="IPR026055">
    <property type="entry name" value="FAR"/>
</dbReference>
<dbReference type="Gene3D" id="3.40.50.720">
    <property type="entry name" value="NAD(P)-binding Rossmann-like Domain"/>
    <property type="match status" value="1"/>
</dbReference>
<dbReference type="SUPFAM" id="SSF51735">
    <property type="entry name" value="NAD(P)-binding Rossmann-fold domains"/>
    <property type="match status" value="1"/>
</dbReference>
<accession>A0A6G4VEQ9</accession>
<dbReference type="GO" id="GO:0080019">
    <property type="term" value="F:alcohol-forming very long-chain fatty acyl-CoA reductase activity"/>
    <property type="evidence" value="ECO:0007669"/>
    <property type="project" value="InterPro"/>
</dbReference>
<dbReference type="RefSeq" id="WP_165264777.1">
    <property type="nucleotide sequence ID" value="NZ_JAAKZY010000138.1"/>
</dbReference>
<proteinExistence type="predicted"/>
<evidence type="ECO:0000259" key="1">
    <source>
        <dbReference type="Pfam" id="PF07993"/>
    </source>
</evidence>
<dbReference type="AlphaFoldDB" id="A0A6G4VEQ9"/>
<sequence>MKILLTGSGGVVGSEVLAQLAEFGEKTEVTAVTRRPSRPEETGWVLGAEPAPAELRQHWDVVIHSAASTRWTMTKDEAIAANVRTTEAVLELADADTHVVHISTAYVDGQEGATRDPEYGRYRNGYEWSKAESENLVRTRHPGPLTIVRPPLVFGRSTDGAIARLSGPYAMVQSLVSGLAPALVGDPDGFIEISPVDQVAEVIVAAALGAPPAGQAVETIAAGEDCLRVSDMVAVITRTINEWRDERGIAPIPLAPVIPAAHWHGFFLPLSTPHLSDVQQRAVQLLSMFESYTSIPAPFEPTQKVGDPAALLARSVRWWADAKPRHAKRLPEPWNLIAA</sequence>
<feature type="domain" description="Thioester reductase (TE)" evidence="1">
    <location>
        <begin position="53"/>
        <end position="203"/>
    </location>
</feature>
<dbReference type="EMBL" id="JAAKZY010000138">
    <property type="protein sequence ID" value="NGO12385.1"/>
    <property type="molecule type" value="Genomic_DNA"/>
</dbReference>
<organism evidence="2 3">
    <name type="scientific">Streptomyces scabichelini</name>
    <dbReference type="NCBI Taxonomy" id="2711217"/>
    <lineage>
        <taxon>Bacteria</taxon>
        <taxon>Bacillati</taxon>
        <taxon>Actinomycetota</taxon>
        <taxon>Actinomycetes</taxon>
        <taxon>Kitasatosporales</taxon>
        <taxon>Streptomycetaceae</taxon>
        <taxon>Streptomyces</taxon>
    </lineage>
</organism>
<dbReference type="PANTHER" id="PTHR11011:SF45">
    <property type="entry name" value="FATTY ACYL-COA REDUCTASE CG8306-RELATED"/>
    <property type="match status" value="1"/>
</dbReference>
<reference evidence="2 3" key="1">
    <citation type="submission" date="2020-02" db="EMBL/GenBank/DDBJ databases">
        <title>Whole-genome analyses of novel actinobacteria.</title>
        <authorList>
            <person name="Sahin N."/>
            <person name="Gencbay T."/>
        </authorList>
    </citation>
    <scope>NUCLEOTIDE SEQUENCE [LARGE SCALE GENOMIC DNA]</scope>
    <source>
        <strain evidence="2 3">HC44</strain>
    </source>
</reference>
<evidence type="ECO:0000313" key="2">
    <source>
        <dbReference type="EMBL" id="NGO12385.1"/>
    </source>
</evidence>
<dbReference type="InterPro" id="IPR036291">
    <property type="entry name" value="NAD(P)-bd_dom_sf"/>
</dbReference>
<dbReference type="PANTHER" id="PTHR11011">
    <property type="entry name" value="MALE STERILITY PROTEIN 2-RELATED"/>
    <property type="match status" value="1"/>
</dbReference>
<gene>
    <name evidence="2" type="ORF">G5C60_33470</name>
</gene>
<comment type="caution">
    <text evidence="2">The sequence shown here is derived from an EMBL/GenBank/DDBJ whole genome shotgun (WGS) entry which is preliminary data.</text>
</comment>
<dbReference type="InterPro" id="IPR013120">
    <property type="entry name" value="FAR_NAD-bd"/>
</dbReference>